<dbReference type="Pfam" id="PF18305">
    <property type="entry name" value="DNA_pol_A_exoN"/>
    <property type="match status" value="1"/>
</dbReference>
<name>A0A5B2W4V6_9PSEU</name>
<dbReference type="GO" id="GO:0000166">
    <property type="term" value="F:nucleotide binding"/>
    <property type="evidence" value="ECO:0007669"/>
    <property type="project" value="InterPro"/>
</dbReference>
<dbReference type="PROSITE" id="PS50967">
    <property type="entry name" value="HRDC"/>
    <property type="match status" value="1"/>
</dbReference>
<gene>
    <name evidence="3" type="ORF">F0L68_40690</name>
</gene>
<protein>
    <submittedName>
        <fullName evidence="3">Ribonuclease D</fullName>
    </submittedName>
</protein>
<dbReference type="EMBL" id="VUOB01000133">
    <property type="protein sequence ID" value="KAA2246395.1"/>
    <property type="molecule type" value="Genomic_DNA"/>
</dbReference>
<dbReference type="InterPro" id="IPR041605">
    <property type="entry name" value="Exo_C"/>
</dbReference>
<feature type="domain" description="HRDC" evidence="2">
    <location>
        <begin position="233"/>
        <end position="313"/>
    </location>
</feature>
<dbReference type="Pfam" id="PF01612">
    <property type="entry name" value="DNA_pol_A_exo1"/>
    <property type="match status" value="1"/>
</dbReference>
<organism evidence="3 4">
    <name type="scientific">Solihabitans fulvus</name>
    <dbReference type="NCBI Taxonomy" id="1892852"/>
    <lineage>
        <taxon>Bacteria</taxon>
        <taxon>Bacillati</taxon>
        <taxon>Actinomycetota</taxon>
        <taxon>Actinomycetes</taxon>
        <taxon>Pseudonocardiales</taxon>
        <taxon>Pseudonocardiaceae</taxon>
        <taxon>Solihabitans</taxon>
    </lineage>
</organism>
<dbReference type="SMART" id="SM00474">
    <property type="entry name" value="35EXOc"/>
    <property type="match status" value="1"/>
</dbReference>
<dbReference type="CDD" id="cd06142">
    <property type="entry name" value="RNaseD_exo"/>
    <property type="match status" value="1"/>
</dbReference>
<dbReference type="GO" id="GO:0008408">
    <property type="term" value="F:3'-5' exonuclease activity"/>
    <property type="evidence" value="ECO:0007669"/>
    <property type="project" value="InterPro"/>
</dbReference>
<evidence type="ECO:0000313" key="3">
    <source>
        <dbReference type="EMBL" id="KAA2246395.1"/>
    </source>
</evidence>
<dbReference type="OrthoDB" id="144122at2"/>
<dbReference type="SMART" id="SM00341">
    <property type="entry name" value="HRDC"/>
    <property type="match status" value="1"/>
</dbReference>
<dbReference type="GO" id="GO:0006139">
    <property type="term" value="P:nucleobase-containing compound metabolic process"/>
    <property type="evidence" value="ECO:0007669"/>
    <property type="project" value="InterPro"/>
</dbReference>
<dbReference type="InterPro" id="IPR010997">
    <property type="entry name" value="HRDC-like_sf"/>
</dbReference>
<dbReference type="GO" id="GO:0003676">
    <property type="term" value="F:nucleic acid binding"/>
    <property type="evidence" value="ECO:0007669"/>
    <property type="project" value="InterPro"/>
</dbReference>
<dbReference type="Gene3D" id="1.10.150.80">
    <property type="entry name" value="HRDC domain"/>
    <property type="match status" value="2"/>
</dbReference>
<dbReference type="PANTHER" id="PTHR47649:SF1">
    <property type="entry name" value="RIBONUCLEASE D"/>
    <property type="match status" value="1"/>
</dbReference>
<dbReference type="RefSeq" id="WP_149855263.1">
    <property type="nucleotide sequence ID" value="NZ_VUOB01000133.1"/>
</dbReference>
<proteinExistence type="predicted"/>
<evidence type="ECO:0000313" key="4">
    <source>
        <dbReference type="Proteomes" id="UP000323454"/>
    </source>
</evidence>
<dbReference type="PANTHER" id="PTHR47649">
    <property type="entry name" value="RIBONUCLEASE D"/>
    <property type="match status" value="1"/>
</dbReference>
<keyword evidence="4" id="KW-1185">Reference proteome</keyword>
<comment type="caution">
    <text evidence="3">The sequence shown here is derived from an EMBL/GenBank/DDBJ whole genome shotgun (WGS) entry which is preliminary data.</text>
</comment>
<dbReference type="InterPro" id="IPR036397">
    <property type="entry name" value="RNaseH_sf"/>
</dbReference>
<dbReference type="Proteomes" id="UP000323454">
    <property type="component" value="Unassembled WGS sequence"/>
</dbReference>
<dbReference type="Gene3D" id="3.30.420.10">
    <property type="entry name" value="Ribonuclease H-like superfamily/Ribonuclease H"/>
    <property type="match status" value="1"/>
</dbReference>
<dbReference type="InterPro" id="IPR044876">
    <property type="entry name" value="HRDC_dom_sf"/>
</dbReference>
<dbReference type="SUPFAM" id="SSF47819">
    <property type="entry name" value="HRDC-like"/>
    <property type="match status" value="1"/>
</dbReference>
<dbReference type="InterPro" id="IPR002121">
    <property type="entry name" value="HRDC_dom"/>
</dbReference>
<dbReference type="InterPro" id="IPR051086">
    <property type="entry name" value="RNase_D-like"/>
</dbReference>
<reference evidence="3 4" key="2">
    <citation type="submission" date="2019-09" db="EMBL/GenBank/DDBJ databases">
        <authorList>
            <person name="Jin C."/>
        </authorList>
    </citation>
    <scope>NUCLEOTIDE SEQUENCE [LARGE SCALE GENOMIC DNA]</scope>
    <source>
        <strain evidence="3 4">AN110305</strain>
    </source>
</reference>
<dbReference type="Pfam" id="PF00570">
    <property type="entry name" value="HRDC"/>
    <property type="match status" value="1"/>
</dbReference>
<dbReference type="SUPFAM" id="SSF53098">
    <property type="entry name" value="Ribonuclease H-like"/>
    <property type="match status" value="1"/>
</dbReference>
<evidence type="ECO:0000259" key="2">
    <source>
        <dbReference type="PROSITE" id="PS50967"/>
    </source>
</evidence>
<evidence type="ECO:0000256" key="1">
    <source>
        <dbReference type="SAM" id="MobiDB-lite"/>
    </source>
</evidence>
<dbReference type="InterPro" id="IPR012337">
    <property type="entry name" value="RNaseH-like_sf"/>
</dbReference>
<sequence length="410" mass="44544">MEAPCAEPAEPTGPDPVPLTEPADGVPPVVADPSALRQAAAALAGAAGPVAVDTERASGYRYSQRAYLVQLRREGAGTVLVDPVALGGWLDPLVEALAGTEWVLHAASQDLPCLAELGLRPSTLFDTELAGRLAGFERVALGTLVERLLGYRLEKGHGAADWSRRPLPADWLNYAALDVELLVELRDVLEAELTRQGKLEWALEEFEAVRLAPPPRPRHEPWRRTSGIHRIRNPRQLAAVRSLWETRDAVAQERDIAPGRVLPDSAMIEAATRGPQTEGDLLALPVFRGRAQRRMVSVWLDALKRAAELTKSELPDVGQAHDGPPPVNRWGDKDPDAAARLAKARTALAELSEQHAVPVENLLLPDLVRRTCWQPPEDVSREGVAAALREGGARNWQIELTVEALSKALA</sequence>
<accession>A0A5B2W4V6</accession>
<feature type="region of interest" description="Disordered" evidence="1">
    <location>
        <begin position="1"/>
        <end position="30"/>
    </location>
</feature>
<reference evidence="3 4" key="1">
    <citation type="submission" date="2019-09" db="EMBL/GenBank/DDBJ databases">
        <title>Goodfellowia gen. nov., a new genus of the Pseudonocardineae related to Actinoalloteichus, containing Goodfellowia coeruleoviolacea gen. nov., comb. nov. gen. nov., comb. nov.</title>
        <authorList>
            <person name="Labeda D."/>
        </authorList>
    </citation>
    <scope>NUCLEOTIDE SEQUENCE [LARGE SCALE GENOMIC DNA]</scope>
    <source>
        <strain evidence="3 4">AN110305</strain>
    </source>
</reference>
<dbReference type="InterPro" id="IPR002562">
    <property type="entry name" value="3'-5'_exonuclease_dom"/>
</dbReference>
<dbReference type="AlphaFoldDB" id="A0A5B2W4V6"/>